<dbReference type="CDD" id="cd12820">
    <property type="entry name" value="LbR_YadA-like"/>
    <property type="match status" value="2"/>
</dbReference>
<dbReference type="PROSITE" id="PS50093">
    <property type="entry name" value="PKD"/>
    <property type="match status" value="1"/>
</dbReference>
<evidence type="ECO:0000259" key="1">
    <source>
        <dbReference type="PROSITE" id="PS50093"/>
    </source>
</evidence>
<dbReference type="Pfam" id="PF05658">
    <property type="entry name" value="YadA_head"/>
    <property type="match status" value="13"/>
</dbReference>
<feature type="non-terminal residue" evidence="2">
    <location>
        <position position="1504"/>
    </location>
</feature>
<evidence type="ECO:0000313" key="2">
    <source>
        <dbReference type="EMBL" id="MCS2608393.1"/>
    </source>
</evidence>
<evidence type="ECO:0000313" key="3">
    <source>
        <dbReference type="Proteomes" id="UP001165542"/>
    </source>
</evidence>
<organism evidence="2 3">
    <name type="scientific">Halomonas dongshanensis</name>
    <dbReference type="NCBI Taxonomy" id="2890835"/>
    <lineage>
        <taxon>Bacteria</taxon>
        <taxon>Pseudomonadati</taxon>
        <taxon>Pseudomonadota</taxon>
        <taxon>Gammaproteobacteria</taxon>
        <taxon>Oceanospirillales</taxon>
        <taxon>Halomonadaceae</taxon>
        <taxon>Halomonas</taxon>
    </lineage>
</organism>
<dbReference type="Pfam" id="PF05662">
    <property type="entry name" value="YadA_stalk"/>
    <property type="match status" value="6"/>
</dbReference>
<dbReference type="Gene3D" id="6.10.250.2040">
    <property type="match status" value="1"/>
</dbReference>
<dbReference type="Gene3D" id="6.20.50.100">
    <property type="match status" value="2"/>
</dbReference>
<name>A0ABT2E9Z4_9GAMM</name>
<gene>
    <name evidence="2" type="ORF">LLY24_03530</name>
</gene>
<dbReference type="RefSeq" id="WP_259034873.1">
    <property type="nucleotide sequence ID" value="NZ_JAJISC010000001.1"/>
</dbReference>
<accession>A0ABT2E9Z4</accession>
<dbReference type="InterPro" id="IPR000601">
    <property type="entry name" value="PKD_dom"/>
</dbReference>
<feature type="domain" description="PKD" evidence="1">
    <location>
        <begin position="86"/>
        <end position="139"/>
    </location>
</feature>
<dbReference type="Gene3D" id="2.20.70.140">
    <property type="match status" value="1"/>
</dbReference>
<proteinExistence type="predicted"/>
<dbReference type="EMBL" id="JAJISC010000001">
    <property type="protein sequence ID" value="MCS2608393.1"/>
    <property type="molecule type" value="Genomic_DNA"/>
</dbReference>
<keyword evidence="3" id="KW-1185">Reference proteome</keyword>
<dbReference type="InterPro" id="IPR011049">
    <property type="entry name" value="Serralysin-like_metalloprot_C"/>
</dbReference>
<dbReference type="SUPFAM" id="SSF101967">
    <property type="entry name" value="Adhesin YadA, collagen-binding domain"/>
    <property type="match status" value="6"/>
</dbReference>
<dbReference type="InterPro" id="IPR008640">
    <property type="entry name" value="Adhesin_Head_dom"/>
</dbReference>
<dbReference type="Proteomes" id="UP001165542">
    <property type="component" value="Unassembled WGS sequence"/>
</dbReference>
<comment type="caution">
    <text evidence="2">The sequence shown here is derived from an EMBL/GenBank/DDBJ whole genome shotgun (WGS) entry which is preliminary data.</text>
</comment>
<dbReference type="Gene3D" id="2.150.10.10">
    <property type="entry name" value="Serralysin-like metalloprotease, C-terminal"/>
    <property type="match status" value="8"/>
</dbReference>
<protein>
    <recommendedName>
        <fullName evidence="1">PKD domain-containing protein</fullName>
    </recommendedName>
</protein>
<sequence length="1504" mass="145145">MAQDATFDNLTVNSQLVSETAILSALEVTGNALFNGLEAGGQITGLADGTASDHAVNFGQLEGVRTTADAANVAAIAAQAAADAGWNLGDGTAQANIGPKGTVTFQGDGNISVALTGTDDNGTVTVALDPDLNVTSVTTGNATLNSNGLIFAGGPSITSTGIDAGGIVITNLADGELTATSSDAVTGKQIFDLFIEEGAGGVRYFRARSAQPDSQALGDESIAIGPNTAAEGESSFAAGDGALTTEEGEGAIALGQGAQAGGADSGSGGAGAIAVGRGSTASGTSTVALGDAASASGSNATALGGNAQASGDSSIAIGSAVASAANGVAAGAGAEVAAANSIALGVNAGVGMDGSHPDRTDHIAIGTAAGQNVVGNQSTAIGYAAGSGVIGDHNIALGSEAGRDLQGNNNISIGAGANDGAGNRAQAIAIGDGTAAGSDSVAMGSGATAQGSETLALGKDSSAGANGVALGAHTEAEGSNIALGRNSAALDSDLEGYSGYLTGTVAPGSAVSVGNSASGLQRRITNVADGSQQYDAVNVGQLQGAQRSVATLIGGGVTLNADGSYSPITVQDTGGNDHEFNTVVEAIGAVTSGSVDILPVDAVRYNAEGGISNVAAGVSATDAVNVGQLNQVVAENGVKYYSANSTVSANRNNDGATGLNAMAVGPAAVASGETSVAIGYAARVNAGADSGVAIGHDVSARAIESTVIGSRSHAYDLAGVAIGHEAVSRGENSIVIGTGAEADPTSGSSVDNAIVIGTQAEATADDGIAIGQEAQADGVRSVAQGFYAHAEANDSQAFGTRAHATGVSAQASGTDATASGVNAQASGTRASASGVNAIASGTDARGYATDGIAMGTGAAAGFSDPFNTDPERNTAGIAIGNQSQADQQHALALGVEAEARAASSTAIGDGAEATATAQDGLAIGSGARVTAQNAAAFGQSAEAAATDALAVGSGALANQQSASAVGQNAQATAQNAAAFGSGAHASHQGSVALGSGAVTTDPVGTSSTSLNGINYGGFAGDNPIATVSVGTNTEKRTITNVAAGRINAASTDAINGSQLFATNTVLGNVANSLADGPDSVLGGNATVGDDGTITMSDIGGTGEDTVHDAIGYAAQGWDISAQGGAEENVTPGGSVDFSNTDGNINIARNGTDLTFDLDDDIEIGNSVTVGNTAIDGDSVTANNLTVSGTTHLGDNFVVNNDNSVTYNGTEIATQNDGLSFAGNTGSTISKALGDTAPLTLSGGLAAGEDSTGNNLRVDSDGSQLNLVMARNLTGLDSITITGGPVINGSGINMDGTRITNLAPGVDGTDAVNVSQLDGEIADVISEGLNFSANVGGDVHRDLGETLAIRGGMADTTPASQTSGENVITRTTTTGGINIELANDVTFDSVTTGDTVMDDSGVAVGDDVQLSDTGLTVDDGAGNVTSTTVDGTTVTNAVGDSTTVGAGTIDVADANGTTTIGGNQIAVGGNNPILVSGDSGTIEGLTNVDLDGADFANAGRAATEE</sequence>
<dbReference type="InterPro" id="IPR008635">
    <property type="entry name" value="Coiled_stalk_dom"/>
</dbReference>
<reference evidence="2" key="1">
    <citation type="submission" date="2021-11" db="EMBL/GenBank/DDBJ databases">
        <title>Halomonas sp., isolated from a coastal aquaculture zone in Dongshan Bay.</title>
        <authorList>
            <person name="Lin W."/>
        </authorList>
    </citation>
    <scope>NUCLEOTIDE SEQUENCE</scope>
    <source>
        <strain evidence="2">Yzlin-01</strain>
    </source>
</reference>